<dbReference type="Pfam" id="PF03989">
    <property type="entry name" value="DNA_gyraseA_C"/>
    <property type="match status" value="3"/>
</dbReference>
<dbReference type="CDD" id="cd00187">
    <property type="entry name" value="TOP4c"/>
    <property type="match status" value="1"/>
</dbReference>
<proteinExistence type="inferred from homology"/>
<dbReference type="InterPro" id="IPR005742">
    <property type="entry name" value="TopoIV_A_Gneg"/>
</dbReference>
<keyword evidence="2 7" id="KW-1003">Cell membrane</keyword>
<protein>
    <recommendedName>
        <fullName evidence="7">DNA topoisomerase 4 subunit A</fullName>
        <ecNumber evidence="7">5.6.2.2</ecNumber>
    </recommendedName>
    <alternativeName>
        <fullName evidence="7">Topoisomerase IV subunit A</fullName>
    </alternativeName>
</protein>
<dbReference type="GO" id="GO:0005694">
    <property type="term" value="C:chromosome"/>
    <property type="evidence" value="ECO:0007669"/>
    <property type="project" value="InterPro"/>
</dbReference>
<dbReference type="SUPFAM" id="SSF101904">
    <property type="entry name" value="GyrA/ParC C-terminal domain-like"/>
    <property type="match status" value="1"/>
</dbReference>
<feature type="site" description="Interaction with DNA" evidence="7">
    <location>
        <position position="131"/>
    </location>
</feature>
<dbReference type="STRING" id="1348657.M622_08930"/>
<feature type="compositionally biased region" description="Low complexity" evidence="9">
    <location>
        <begin position="24"/>
        <end position="33"/>
    </location>
</feature>
<dbReference type="Gene3D" id="3.30.1360.40">
    <property type="match status" value="1"/>
</dbReference>
<dbReference type="SMART" id="SM00434">
    <property type="entry name" value="TOP4c"/>
    <property type="match status" value="1"/>
</dbReference>
<dbReference type="eggNOG" id="COG0188">
    <property type="taxonomic scope" value="Bacteria"/>
</dbReference>
<keyword evidence="3 7" id="KW-0799">Topoisomerase</keyword>
<evidence type="ECO:0000256" key="7">
    <source>
        <dbReference type="HAMAP-Rule" id="MF_00936"/>
    </source>
</evidence>
<dbReference type="InterPro" id="IPR013757">
    <property type="entry name" value="Topo_IIA_A_a_sf"/>
</dbReference>
<dbReference type="GO" id="GO:0003677">
    <property type="term" value="F:DNA binding"/>
    <property type="evidence" value="ECO:0007669"/>
    <property type="project" value="UniProtKB-UniRule"/>
</dbReference>
<dbReference type="InterPro" id="IPR006691">
    <property type="entry name" value="GyrA/parC_rep"/>
</dbReference>
<accession>S9ZJY8</accession>
<reference evidence="11 12" key="1">
    <citation type="submission" date="2013-06" db="EMBL/GenBank/DDBJ databases">
        <title>Draft genome sequence of Thauera terpenica.</title>
        <authorList>
            <person name="Liu B."/>
            <person name="Frostegard A.H."/>
            <person name="Shapleigh J.P."/>
        </authorList>
    </citation>
    <scope>NUCLEOTIDE SEQUENCE [LARGE SCALE GENOMIC DNA]</scope>
    <source>
        <strain evidence="11 12">58Eu</strain>
    </source>
</reference>
<dbReference type="GO" id="GO:0005524">
    <property type="term" value="F:ATP binding"/>
    <property type="evidence" value="ECO:0007669"/>
    <property type="project" value="InterPro"/>
</dbReference>
<feature type="region of interest" description="Disordered" evidence="9">
    <location>
        <begin position="790"/>
        <end position="811"/>
    </location>
</feature>
<dbReference type="InterPro" id="IPR050220">
    <property type="entry name" value="Type_II_DNA_Topoisomerases"/>
</dbReference>
<comment type="caution">
    <text evidence="11">The sequence shown here is derived from an EMBL/GenBank/DDBJ whole genome shotgun (WGS) entry which is preliminary data.</text>
</comment>
<dbReference type="GO" id="GO:0006265">
    <property type="term" value="P:DNA topological change"/>
    <property type="evidence" value="ECO:0007669"/>
    <property type="project" value="UniProtKB-UniRule"/>
</dbReference>
<evidence type="ECO:0000256" key="6">
    <source>
        <dbReference type="ARBA" id="ARBA00023235"/>
    </source>
</evidence>
<dbReference type="PATRIC" id="fig|1348657.5.peg.3830"/>
<evidence type="ECO:0000256" key="9">
    <source>
        <dbReference type="SAM" id="MobiDB-lite"/>
    </source>
</evidence>
<evidence type="ECO:0000256" key="5">
    <source>
        <dbReference type="ARBA" id="ARBA00023136"/>
    </source>
</evidence>
<comment type="subunit">
    <text evidence="7">Heterotetramer composed of ParC and ParE.</text>
</comment>
<feature type="active site" description="O-(5'-phospho-DNA)-tyrosine intermediate" evidence="7 8">
    <location>
        <position position="175"/>
    </location>
</feature>
<evidence type="ECO:0000313" key="11">
    <source>
        <dbReference type="EMBL" id="EPZ13807.1"/>
    </source>
</evidence>
<feature type="domain" description="Topo IIA-type catalytic" evidence="10">
    <location>
        <begin position="87"/>
        <end position="574"/>
    </location>
</feature>
<dbReference type="Proteomes" id="UP000015455">
    <property type="component" value="Unassembled WGS sequence"/>
</dbReference>
<dbReference type="GO" id="GO:0005737">
    <property type="term" value="C:cytoplasm"/>
    <property type="evidence" value="ECO:0007669"/>
    <property type="project" value="TreeGrafter"/>
</dbReference>
<gene>
    <name evidence="7" type="primary">parC</name>
    <name evidence="11" type="ORF">M622_08930</name>
</gene>
<evidence type="ECO:0000256" key="4">
    <source>
        <dbReference type="ARBA" id="ARBA00023125"/>
    </source>
</evidence>
<feature type="region of interest" description="Disordered" evidence="9">
    <location>
        <begin position="1"/>
        <end position="63"/>
    </location>
</feature>
<dbReference type="FunFam" id="1.10.268.10:FF:000001">
    <property type="entry name" value="DNA gyrase subunit A"/>
    <property type="match status" value="1"/>
</dbReference>
<evidence type="ECO:0000313" key="12">
    <source>
        <dbReference type="Proteomes" id="UP000015455"/>
    </source>
</evidence>
<dbReference type="GO" id="GO:0007059">
    <property type="term" value="P:chromosome segregation"/>
    <property type="evidence" value="ECO:0007669"/>
    <property type="project" value="UniProtKB-UniRule"/>
</dbReference>
<dbReference type="InterPro" id="IPR013758">
    <property type="entry name" value="Topo_IIA_A/C_ab"/>
</dbReference>
<name>S9ZJY8_9RHOO</name>
<dbReference type="AlphaFoldDB" id="S9ZJY8"/>
<dbReference type="OrthoDB" id="9806486at2"/>
<dbReference type="Pfam" id="PF00521">
    <property type="entry name" value="DNA_topoisoIV"/>
    <property type="match status" value="1"/>
</dbReference>
<comment type="function">
    <text evidence="7">Topoisomerase IV is essential for chromosome segregation. It relaxes supercoiled DNA. Performs the decatenation events required during the replication of a circular DNA molecule.</text>
</comment>
<dbReference type="InterPro" id="IPR035516">
    <property type="entry name" value="Gyrase/topoIV_suA_C"/>
</dbReference>
<comment type="subcellular location">
    <subcellularLocation>
        <location evidence="7">Cell membrane</location>
        <topology evidence="7">Peripheral membrane protein</topology>
    </subcellularLocation>
</comment>
<organism evidence="11 12">
    <name type="scientific">Thauera terpenica 58Eu</name>
    <dbReference type="NCBI Taxonomy" id="1348657"/>
    <lineage>
        <taxon>Bacteria</taxon>
        <taxon>Pseudomonadati</taxon>
        <taxon>Pseudomonadota</taxon>
        <taxon>Betaproteobacteria</taxon>
        <taxon>Rhodocyclales</taxon>
        <taxon>Zoogloeaceae</taxon>
        <taxon>Thauera</taxon>
    </lineage>
</organism>
<dbReference type="InterPro" id="IPR013760">
    <property type="entry name" value="Topo_IIA-like_dom_sf"/>
</dbReference>
<dbReference type="SUPFAM" id="SSF56719">
    <property type="entry name" value="Type II DNA topoisomerase"/>
    <property type="match status" value="1"/>
</dbReference>
<dbReference type="PANTHER" id="PTHR43493:SF1">
    <property type="entry name" value="DNA TOPOISOMERASE 4 SUBUNIT A"/>
    <property type="match status" value="1"/>
</dbReference>
<dbReference type="GO" id="GO:0009330">
    <property type="term" value="C:DNA topoisomerase type II (double strand cut, ATP-hydrolyzing) complex"/>
    <property type="evidence" value="ECO:0007669"/>
    <property type="project" value="UniProtKB-ARBA"/>
</dbReference>
<sequence length="811" mass="88632">MSTDTPDLFDPLYAPEAPTPAPTSPAASAAAAPPEREPQHGAGPPPAPPSAAEPEPEPEDDGSLALDRFAERAYLGYAMSVVKSRALPQVEDGLKPVQRRILFAMNEMRLSSTSKHVKSARVVGDVIGKYHPHGDSPVYDAMVRVAQDFSLRYPLVDGQGNFGSRDGDSAAAMRYTECRLTPIAELLLAEIDRGTVDFIPNYDGAFAEPQLLPARLPFVLLNGASGIAVGMATEIPPHNLREVVSATCHLIRNPQASLAEVLEMLPSPDFPGGGQLISTPEAIRDAYASGRGSLRLRARWRVEELARGQWRIIIEELPHGVSTASVLSEIETLTNPQPRGARKEVSQEQKNLKQLVLGVLDSVRDESSDKAPIRIVLEPKSSRQNRDEFMSVLLAHTSLETSVSINMTMIGRDGRPQQKNLVQILREWIDFRYVTVERRTRHRLDEVERRIHILEGRMIAFLHIEEVIRVIRESDEPKPALIAAFGLSEVQAEDILEIRLRQLARLEGFRIEKELAELQDERSGLQHILDSRTAMTRLILKELQDDARKYGDDRRTVIKTVAAVAPAEISVPDEALTVIVSKNGWVRSRQGHGIDPATISYKAGDFGFAVIETRSTWPLIVIDSNGRAYTVKVSELPGGRGDGVPMTTLVEFQDGGKLAQVLSDAPDAVYLFANSGGYGFLCTLAGASSRQRAGKAFMNLDQGERLLAPAKADGNWIAAVSENGRLLMFARAEMKTQSGGRGVIVMALEAGEALAAVAVPADDAVLTVEGIGRGNKAVSLTLKPAQRETLRQRRARKGSALTPRVKPERMV</sequence>
<dbReference type="GO" id="GO:0019897">
    <property type="term" value="C:extrinsic component of plasma membrane"/>
    <property type="evidence" value="ECO:0007669"/>
    <property type="project" value="UniProtKB-UniRule"/>
</dbReference>
<dbReference type="Gene3D" id="1.10.268.10">
    <property type="entry name" value="Topoisomerase, domain 3"/>
    <property type="match status" value="1"/>
</dbReference>
<dbReference type="Gene3D" id="2.120.10.90">
    <property type="entry name" value="DNA gyrase/topoisomerase IV, subunit A, C-terminal"/>
    <property type="match status" value="1"/>
</dbReference>
<dbReference type="PROSITE" id="PS52040">
    <property type="entry name" value="TOPO_IIA"/>
    <property type="match status" value="1"/>
</dbReference>
<feature type="site" description="Interaction with DNA" evidence="7">
    <location>
        <position position="95"/>
    </location>
</feature>
<feature type="site" description="Interaction with DNA" evidence="7">
    <location>
        <position position="133"/>
    </location>
</feature>
<evidence type="ECO:0000256" key="1">
    <source>
        <dbReference type="ARBA" id="ARBA00000185"/>
    </source>
</evidence>
<dbReference type="NCBIfam" id="NF004044">
    <property type="entry name" value="PRK05561.1"/>
    <property type="match status" value="1"/>
</dbReference>
<dbReference type="HAMAP" id="MF_00936">
    <property type="entry name" value="ParC_type1"/>
    <property type="match status" value="1"/>
</dbReference>
<dbReference type="GO" id="GO:0003918">
    <property type="term" value="F:DNA topoisomerase type II (double strand cut, ATP-hydrolyzing) activity"/>
    <property type="evidence" value="ECO:0007669"/>
    <property type="project" value="UniProtKB-UniRule"/>
</dbReference>
<dbReference type="PANTHER" id="PTHR43493">
    <property type="entry name" value="DNA GYRASE/TOPOISOMERASE SUBUNIT A"/>
    <property type="match status" value="1"/>
</dbReference>
<feature type="site" description="Transition state stabilizer" evidence="7">
    <location>
        <position position="174"/>
    </location>
</feature>
<dbReference type="NCBIfam" id="TIGR01062">
    <property type="entry name" value="parC_Gneg"/>
    <property type="match status" value="1"/>
</dbReference>
<keyword evidence="5 7" id="KW-0472">Membrane</keyword>
<keyword evidence="6 7" id="KW-0413">Isomerase</keyword>
<dbReference type="EMBL" id="ATJV01000125">
    <property type="protein sequence ID" value="EPZ13807.1"/>
    <property type="molecule type" value="Genomic_DNA"/>
</dbReference>
<evidence type="ECO:0000259" key="10">
    <source>
        <dbReference type="PROSITE" id="PS52040"/>
    </source>
</evidence>
<evidence type="ECO:0000256" key="8">
    <source>
        <dbReference type="PROSITE-ProRule" id="PRU01384"/>
    </source>
</evidence>
<dbReference type="InterPro" id="IPR002205">
    <property type="entry name" value="Topo_IIA_dom_A"/>
</dbReference>
<keyword evidence="4 7" id="KW-0238">DNA-binding</keyword>
<evidence type="ECO:0000256" key="3">
    <source>
        <dbReference type="ARBA" id="ARBA00023029"/>
    </source>
</evidence>
<dbReference type="RefSeq" id="WP_021251206.1">
    <property type="nucleotide sequence ID" value="NZ_ATJV01000125.1"/>
</dbReference>
<keyword evidence="12" id="KW-1185">Reference proteome</keyword>
<comment type="catalytic activity">
    <reaction evidence="1 7 8">
        <text>ATP-dependent breakage, passage and rejoining of double-stranded DNA.</text>
        <dbReference type="EC" id="5.6.2.2"/>
    </reaction>
</comment>
<comment type="similarity">
    <text evidence="7">Belongs to the type II topoisomerase GyrA/ParC subunit family. ParC type 1 subfamily.</text>
</comment>
<dbReference type="Gene3D" id="3.90.199.10">
    <property type="entry name" value="Topoisomerase II, domain 5"/>
    <property type="match status" value="1"/>
</dbReference>
<evidence type="ECO:0000256" key="2">
    <source>
        <dbReference type="ARBA" id="ARBA00022475"/>
    </source>
</evidence>
<dbReference type="EC" id="5.6.2.2" evidence="7"/>